<reference evidence="16" key="2">
    <citation type="submission" date="2005-10" db="EMBL/GenBank/DDBJ databases">
        <title>Hahella chejuensis KCTC 2396 prodigiosin biosynthesis gene cluster.</title>
        <authorList>
            <person name="Kim J.F."/>
            <person name="Jeong H."/>
            <person name="Park Y."/>
            <person name="Kim D."/>
        </authorList>
    </citation>
    <scope>NUCLEOTIDE SEQUENCE</scope>
    <source>
        <strain evidence="16">KCTC 2396</strain>
    </source>
</reference>
<evidence type="ECO:0000256" key="6">
    <source>
        <dbReference type="ARBA" id="ARBA00022605"/>
    </source>
</evidence>
<dbReference type="PANTHER" id="PTHR12128">
    <property type="entry name" value="DIHYDRODIPICOLINATE SYNTHASE"/>
    <property type="match status" value="1"/>
</dbReference>
<dbReference type="KEGG" id="hch:HCH_06020"/>
<evidence type="ECO:0000256" key="8">
    <source>
        <dbReference type="ARBA" id="ARBA00023154"/>
    </source>
</evidence>
<keyword evidence="7 12" id="KW-0220">Diaminopimelate biosynthesis</keyword>
<evidence type="ECO:0000256" key="2">
    <source>
        <dbReference type="ARBA" id="ARBA00005120"/>
    </source>
</evidence>
<dbReference type="SMR" id="Q2S9K4"/>
<dbReference type="Gene3D" id="3.20.20.70">
    <property type="entry name" value="Aldolase class I"/>
    <property type="match status" value="1"/>
</dbReference>
<feature type="binding site" evidence="12 15">
    <location>
        <position position="44"/>
    </location>
    <ligand>
        <name>pyruvate</name>
        <dbReference type="ChEBI" id="CHEBI:15361"/>
    </ligand>
</feature>
<protein>
    <recommendedName>
        <fullName evidence="4 12">4-hydroxy-tetrahydrodipicolinate synthase</fullName>
        <shortName evidence="12">HTPA synthase</shortName>
        <ecNumber evidence="4 12">4.3.3.7</ecNumber>
    </recommendedName>
</protein>
<comment type="function">
    <text evidence="1 12">Catalyzes the condensation of (S)-aspartate-beta-semialdehyde [(S)-ASA] and pyruvate to 4-hydroxy-tetrahydrodipicolinate (HTPA).</text>
</comment>
<keyword evidence="6 12" id="KW-0028">Amino-acid biosynthesis</keyword>
<keyword evidence="8 12" id="KW-0457">Lysine biosynthesis</keyword>
<organism evidence="17 18">
    <name type="scientific">Hahella chejuensis (strain KCTC 2396)</name>
    <dbReference type="NCBI Taxonomy" id="349521"/>
    <lineage>
        <taxon>Bacteria</taxon>
        <taxon>Pseudomonadati</taxon>
        <taxon>Pseudomonadota</taxon>
        <taxon>Gammaproteobacteria</taxon>
        <taxon>Oceanospirillales</taxon>
        <taxon>Hahellaceae</taxon>
        <taxon>Hahella</taxon>
    </lineage>
</organism>
<keyword evidence="9 12" id="KW-0456">Lyase</keyword>
<dbReference type="EC" id="4.3.3.7" evidence="4 12"/>
<dbReference type="HOGENOM" id="CLU_049343_7_1_6"/>
<feature type="binding site" evidence="12 15">
    <location>
        <position position="202"/>
    </location>
    <ligand>
        <name>pyruvate</name>
        <dbReference type="ChEBI" id="CHEBI:15361"/>
    </ligand>
</feature>
<dbReference type="RefSeq" id="WP_011399728.1">
    <property type="nucleotide sequence ID" value="NC_007645.1"/>
</dbReference>
<evidence type="ECO:0000256" key="15">
    <source>
        <dbReference type="PIRSR" id="PIRSR001365-2"/>
    </source>
</evidence>
<dbReference type="InterPro" id="IPR005263">
    <property type="entry name" value="DapA"/>
</dbReference>
<dbReference type="GO" id="GO:0005829">
    <property type="term" value="C:cytosol"/>
    <property type="evidence" value="ECO:0007669"/>
    <property type="project" value="TreeGrafter"/>
</dbReference>
<accession>Q2S9K4</accession>
<keyword evidence="10 12" id="KW-0704">Schiff base</keyword>
<evidence type="ECO:0000313" key="16">
    <source>
        <dbReference type="EMBL" id="ABB69071.1"/>
    </source>
</evidence>
<dbReference type="PIRSF" id="PIRSF001365">
    <property type="entry name" value="DHDPS"/>
    <property type="match status" value="1"/>
</dbReference>
<feature type="site" description="Part of a proton relay during catalysis" evidence="12">
    <location>
        <position position="106"/>
    </location>
</feature>
<evidence type="ECO:0000313" key="17">
    <source>
        <dbReference type="EMBL" id="ABC32670.1"/>
    </source>
</evidence>
<dbReference type="InterPro" id="IPR020625">
    <property type="entry name" value="Schiff_base-form_aldolases_AS"/>
</dbReference>
<dbReference type="GO" id="GO:0009089">
    <property type="term" value="P:lysine biosynthetic process via diaminopimelate"/>
    <property type="evidence" value="ECO:0007669"/>
    <property type="project" value="UniProtKB-UniRule"/>
</dbReference>
<evidence type="ECO:0007829" key="19">
    <source>
        <dbReference type="PDB" id="2RFG"/>
    </source>
</evidence>
<dbReference type="PROSITE" id="PS00665">
    <property type="entry name" value="DHDPS_1"/>
    <property type="match status" value="1"/>
</dbReference>
<dbReference type="SUPFAM" id="SSF51569">
    <property type="entry name" value="Aldolase"/>
    <property type="match status" value="1"/>
</dbReference>
<dbReference type="PDB" id="2RFG">
    <property type="method" value="X-ray"/>
    <property type="resolution" value="1.50 A"/>
    <property type="chains" value="A/B/C/D=1-289"/>
</dbReference>
<dbReference type="STRING" id="349521.HCH_06020"/>
<evidence type="ECO:0000256" key="12">
    <source>
        <dbReference type="HAMAP-Rule" id="MF_00418"/>
    </source>
</evidence>
<dbReference type="CDD" id="cd00950">
    <property type="entry name" value="DHDPS"/>
    <property type="match status" value="1"/>
</dbReference>
<comment type="catalytic activity">
    <reaction evidence="11 12">
        <text>L-aspartate 4-semialdehyde + pyruvate = (2S,4S)-4-hydroxy-2,3,4,5-tetrahydrodipicolinate + H2O + H(+)</text>
        <dbReference type="Rhea" id="RHEA:34171"/>
        <dbReference type="ChEBI" id="CHEBI:15361"/>
        <dbReference type="ChEBI" id="CHEBI:15377"/>
        <dbReference type="ChEBI" id="CHEBI:15378"/>
        <dbReference type="ChEBI" id="CHEBI:67139"/>
        <dbReference type="ChEBI" id="CHEBI:537519"/>
        <dbReference type="EC" id="4.3.3.7"/>
    </reaction>
</comment>
<dbReference type="PRINTS" id="PR00146">
    <property type="entry name" value="DHPICSNTHASE"/>
</dbReference>
<comment type="pathway">
    <text evidence="2 12">Amino-acid biosynthesis; L-lysine biosynthesis via DAP pathway; (S)-tetrahydrodipicolinate from L-aspartate: step 3/4.</text>
</comment>
<feature type="active site" description="Schiff-base intermediate with substrate" evidence="12 14">
    <location>
        <position position="160"/>
    </location>
</feature>
<dbReference type="SMART" id="SM01130">
    <property type="entry name" value="DHDPS"/>
    <property type="match status" value="1"/>
</dbReference>
<dbReference type="BRENDA" id="4.3.3.7">
    <property type="organism ID" value="11800"/>
</dbReference>
<dbReference type="InterPro" id="IPR013785">
    <property type="entry name" value="Aldolase_TIM"/>
</dbReference>
<evidence type="ECO:0000256" key="4">
    <source>
        <dbReference type="ARBA" id="ARBA00012086"/>
    </source>
</evidence>
<evidence type="ECO:0000256" key="10">
    <source>
        <dbReference type="ARBA" id="ARBA00023270"/>
    </source>
</evidence>
<dbReference type="eggNOG" id="COG0329">
    <property type="taxonomic scope" value="Bacteria"/>
</dbReference>
<evidence type="ECO:0000256" key="3">
    <source>
        <dbReference type="ARBA" id="ARBA00007592"/>
    </source>
</evidence>
<evidence type="ECO:0000256" key="13">
    <source>
        <dbReference type="PIRNR" id="PIRNR001365"/>
    </source>
</evidence>
<keyword evidence="18" id="KW-1185">Reference proteome</keyword>
<comment type="subunit">
    <text evidence="12">Homotetramer; dimer of dimers.</text>
</comment>
<keyword evidence="19" id="KW-0002">3D-structure</keyword>
<dbReference type="GO" id="GO:0008840">
    <property type="term" value="F:4-hydroxy-tetrahydrodipicolinate synthase activity"/>
    <property type="evidence" value="ECO:0007669"/>
    <property type="project" value="UniProtKB-UniRule"/>
</dbReference>
<evidence type="ECO:0000256" key="9">
    <source>
        <dbReference type="ARBA" id="ARBA00023239"/>
    </source>
</evidence>
<feature type="site" description="Part of a proton relay during catalysis" evidence="12">
    <location>
        <position position="43"/>
    </location>
</feature>
<evidence type="ECO:0000256" key="11">
    <source>
        <dbReference type="ARBA" id="ARBA00047836"/>
    </source>
</evidence>
<dbReference type="NCBIfam" id="TIGR00674">
    <property type="entry name" value="dapA"/>
    <property type="match status" value="1"/>
</dbReference>
<dbReference type="InterPro" id="IPR002220">
    <property type="entry name" value="DapA-like"/>
</dbReference>
<dbReference type="GO" id="GO:0019877">
    <property type="term" value="P:diaminopimelate biosynthetic process"/>
    <property type="evidence" value="ECO:0007669"/>
    <property type="project" value="UniProtKB-UniRule"/>
</dbReference>
<dbReference type="InterPro" id="IPR020624">
    <property type="entry name" value="Schiff_base-form_aldolases_CS"/>
</dbReference>
<dbReference type="AlphaFoldDB" id="Q2S9K4"/>
<dbReference type="PDBsum" id="2RFG"/>
<dbReference type="Proteomes" id="UP000000238">
    <property type="component" value="Chromosome"/>
</dbReference>
<evidence type="ECO:0000256" key="7">
    <source>
        <dbReference type="ARBA" id="ARBA00022915"/>
    </source>
</evidence>
<dbReference type="Pfam" id="PF00701">
    <property type="entry name" value="DHDPS"/>
    <property type="match status" value="1"/>
</dbReference>
<gene>
    <name evidence="17" type="primary">dapA3</name>
    <name evidence="12" type="synonym">dapA</name>
    <name evidence="17" type="ordered locus">HCH_06020</name>
</gene>
<evidence type="ECO:0000256" key="14">
    <source>
        <dbReference type="PIRSR" id="PIRSR001365-1"/>
    </source>
</evidence>
<reference evidence="19" key="3">
    <citation type="submission" date="2007-09" db="PDB data bank">
        <title>Crystal structure of dihydrodipicolinate synthase from Hahella chejuensis at 1.5A resolution.</title>
        <authorList>
            <person name="Kang B.S."/>
            <person name="Kim M.H."/>
            <person name="Kim G.H."/>
            <person name="Kim K.J."/>
        </authorList>
    </citation>
    <scope>X-RAY CRYSTALLOGRAPHY (1.50 ANGSTROMS)</scope>
</reference>
<dbReference type="PANTHER" id="PTHR12128:SF66">
    <property type="entry name" value="4-HYDROXY-2-OXOGLUTARATE ALDOLASE, MITOCHONDRIAL"/>
    <property type="match status" value="1"/>
</dbReference>
<keyword evidence="5 12" id="KW-0963">Cytoplasm</keyword>
<name>Q2S9K4_HAHCH</name>
<dbReference type="PROSITE" id="PS00666">
    <property type="entry name" value="DHDPS_2"/>
    <property type="match status" value="1"/>
</dbReference>
<dbReference type="EMBL" id="CP000155">
    <property type="protein sequence ID" value="ABC32670.1"/>
    <property type="molecule type" value="Genomic_DNA"/>
</dbReference>
<comment type="similarity">
    <text evidence="3 12 13">Belongs to the DapA family.</text>
</comment>
<proteinExistence type="evidence at protein level"/>
<dbReference type="EMBL" id="DQ266254">
    <property type="protein sequence ID" value="ABB69071.1"/>
    <property type="molecule type" value="Genomic_DNA"/>
</dbReference>
<evidence type="ECO:0000256" key="1">
    <source>
        <dbReference type="ARBA" id="ARBA00003294"/>
    </source>
</evidence>
<evidence type="ECO:0000256" key="5">
    <source>
        <dbReference type="ARBA" id="ARBA00022490"/>
    </source>
</evidence>
<sequence length="289" mass="31231">MFRGSLIAMITPFINGQVDEKALAGLVDWQIKHGAHGLVPVGTTGESPTLTEEEHKRVVALVAEQAQGRVPVIAGAGSNNPVEAVRYAQHAQQAGADAVLCVAGYYNRPSQEGLYQHFKMVHDAIDIPIIVYNIPPRAVVDIKPETMARLAALPRIVGVKDATTDLARISRERMLINKPFSFLSGDDMTAIAYNASGGQGCISVSANIAPALYGQMQTATLQGDFREALRIHDLLAPLHEALFREPSPAGAKYAASLLGLCNEECRLPIVPLSEQTKSDIKNIINELYR</sequence>
<dbReference type="OrthoDB" id="9782828at2"/>
<comment type="caution">
    <text evidence="12">Was originally thought to be a dihydrodipicolinate synthase (DHDPS), catalyzing the condensation of (S)-aspartate-beta-semialdehyde [(S)-ASA] and pyruvate to dihydrodipicolinate (DHDP). However, it was shown in E.coli that the product of the enzymatic reaction is not dihydrodipicolinate but in fact (4S)-4-hydroxy-2,3,4,5-tetrahydro-(2S)-dipicolinic acid (HTPA), and that the consecutive dehydration reaction leading to DHDP is not spontaneous but catalyzed by DapB.</text>
</comment>
<reference evidence="17 18" key="1">
    <citation type="journal article" date="2005" name="Nucleic Acids Res.">
        <title>Genomic blueprint of Hahella chejuensis, a marine microbe producing an algicidal agent.</title>
        <authorList>
            <person name="Jeong H."/>
            <person name="Yim J.H."/>
            <person name="Lee C."/>
            <person name="Choi S.-H."/>
            <person name="Park Y.K."/>
            <person name="Yoon S.H."/>
            <person name="Hur C.-G."/>
            <person name="Kang H.-Y."/>
            <person name="Kim D."/>
            <person name="Lee H.H."/>
            <person name="Park K.H."/>
            <person name="Park S.-H."/>
            <person name="Park H.-S."/>
            <person name="Lee H.K."/>
            <person name="Oh T.K."/>
            <person name="Kim J.F."/>
        </authorList>
    </citation>
    <scope>NUCLEOTIDE SEQUENCE [LARGE SCALE GENOMIC DNA]</scope>
    <source>
        <strain evidence="17 18">KCTC 2396</strain>
    </source>
</reference>
<dbReference type="HAMAP" id="MF_00418">
    <property type="entry name" value="DapA"/>
    <property type="match status" value="1"/>
</dbReference>
<comment type="subcellular location">
    <subcellularLocation>
        <location evidence="12">Cytoplasm</location>
    </subcellularLocation>
</comment>
<evidence type="ECO:0000313" key="18">
    <source>
        <dbReference type="Proteomes" id="UP000000238"/>
    </source>
</evidence>
<feature type="active site" description="Proton donor/acceptor" evidence="12 14">
    <location>
        <position position="132"/>
    </location>
</feature>
<dbReference type="UniPathway" id="UPA00034">
    <property type="reaction ID" value="UER00017"/>
</dbReference>